<dbReference type="GO" id="GO:0019350">
    <property type="term" value="P:teichoic acid biosynthetic process"/>
    <property type="evidence" value="ECO:0007669"/>
    <property type="project" value="UniProtKB-KW"/>
</dbReference>
<gene>
    <name evidence="8" type="ORF">BU638_09305</name>
    <name evidence="9" type="ORF">BU676_07805</name>
</gene>
<keyword evidence="3" id="KW-1003">Cell membrane</keyword>
<dbReference type="SUPFAM" id="SSF53448">
    <property type="entry name" value="Nucleotide-diphospho-sugar transferases"/>
    <property type="match status" value="1"/>
</dbReference>
<comment type="subcellular location">
    <subcellularLocation>
        <location evidence="1">Cell membrane</location>
        <topology evidence="1">Peripheral membrane protein</topology>
    </subcellularLocation>
</comment>
<dbReference type="GO" id="GO:0047355">
    <property type="term" value="F:CDP-glycerol glycerophosphotransferase activity"/>
    <property type="evidence" value="ECO:0007669"/>
    <property type="project" value="InterPro"/>
</dbReference>
<evidence type="ECO:0000256" key="6">
    <source>
        <dbReference type="ARBA" id="ARBA00023136"/>
    </source>
</evidence>
<dbReference type="InterPro" id="IPR029044">
    <property type="entry name" value="Nucleotide-diphossugar_trans"/>
</dbReference>
<dbReference type="InterPro" id="IPR043148">
    <property type="entry name" value="TagF_C"/>
</dbReference>
<evidence type="ECO:0000256" key="2">
    <source>
        <dbReference type="ARBA" id="ARBA00010488"/>
    </source>
</evidence>
<evidence type="ECO:0000313" key="10">
    <source>
        <dbReference type="Proteomes" id="UP000242008"/>
    </source>
</evidence>
<evidence type="ECO:0000256" key="3">
    <source>
        <dbReference type="ARBA" id="ARBA00022475"/>
    </source>
</evidence>
<dbReference type="SUPFAM" id="SSF53756">
    <property type="entry name" value="UDP-Glycosyltransferase/glycogen phosphorylase"/>
    <property type="match status" value="1"/>
</dbReference>
<evidence type="ECO:0000313" key="8">
    <source>
        <dbReference type="EMBL" id="PTG26194.1"/>
    </source>
</evidence>
<proteinExistence type="inferred from homology"/>
<dbReference type="RefSeq" id="WP_084276061.1">
    <property type="nucleotide sequence ID" value="NZ_CP133244.1"/>
</dbReference>
<reference evidence="8" key="2">
    <citation type="submission" date="2018-03" db="EMBL/GenBank/DDBJ databases">
        <authorList>
            <person name="Naushad S."/>
        </authorList>
    </citation>
    <scope>NUCLEOTIDE SEQUENCE</scope>
    <source>
        <strain evidence="8">SNUC 105</strain>
        <strain evidence="9">SNUC 1363</strain>
    </source>
</reference>
<keyword evidence="4" id="KW-0808">Transferase</keyword>
<evidence type="ECO:0000313" key="11">
    <source>
        <dbReference type="Proteomes" id="UP000242144"/>
    </source>
</evidence>
<reference evidence="10 11" key="1">
    <citation type="journal article" date="2016" name="Front. Microbiol.">
        <title>Comprehensive Phylogenetic Analysis of Bovine Non-aureus Staphylococci Species Based on Whole-Genome Sequencing.</title>
        <authorList>
            <person name="Naushad S."/>
            <person name="Barkema H.W."/>
            <person name="Luby C."/>
            <person name="Condas L.A."/>
            <person name="Nobrega D.B."/>
            <person name="Carson D.A."/>
            <person name="De Buck J."/>
        </authorList>
    </citation>
    <scope>NUCLEOTIDE SEQUENCE [LARGE SCALE GENOMIC DNA]</scope>
    <source>
        <strain evidence="8 11">SNUC 105</strain>
        <strain evidence="9 10">SNUC 1363</strain>
    </source>
</reference>
<accession>A0AAX0ZE36</accession>
<dbReference type="InterPro" id="IPR001173">
    <property type="entry name" value="Glyco_trans_2-like"/>
</dbReference>
<comment type="caution">
    <text evidence="8">The sequence shown here is derived from an EMBL/GenBank/DDBJ whole genome shotgun (WGS) entry which is preliminary data.</text>
</comment>
<dbReference type="Proteomes" id="UP000242008">
    <property type="component" value="Unassembled WGS sequence"/>
</dbReference>
<dbReference type="InterPro" id="IPR051612">
    <property type="entry name" value="Teichoic_Acid_Biosynth"/>
</dbReference>
<sequence>MQQQLTIIISFYNASKTIEKCLNSLLDQTDKDFALILVNDGSTDNTEKLLMANYKEWLNSHTYIKLDSNHGHAFAKNIGIKHVKTKYFTFLDADDSLASSTIEKYALFSKNNDVIASPITPFEKAEALHTNDSKMNHVRQASPHNMLKNLIHRNSINSIIFKREIVMKHNILFDETLEIHIELPFLIKYFSYVNKGIELSGSYYYFSGEIVNPFDKTHLSTRPFKLQIEDFAKATKLAINETSNKSIKRNLIDNFYNYINTNLEPSLHDIDYKYKDVDILTSYLKDFDTCSIHNKKFLFNLELFLISKGLIKLAYKTNQLRYKLRLIKNIILNKPSKNYSKYKLTDRPSKVDNKTLVFESFGGKSYSDNPKAIFEYMTQNYPNLKYYWVFSDPSNICNITNAVKVKKGSKEYYDIYQKASVWVSNARLPLILNKKSNQTYVQTWHGTPLKRLANDMNTVRMPNTTTSLYKRNFYYATRRWDYLISPNPYSTNIFQSAFWMMPSKIIEIGYPRNDIIYTHANDMEYHEIIRNELGIPKDKKVLLYAPTWRDDEYDDIGKYTFELKIDLPKLQAALGDEYVILLRMHYLIANAMDLNGFEDFAIDVSHYDDISRLYLISDALITDYSSVMFDYGILKRPQFFFAYDIEKYDKNLRGFYIDYHKDLPGPIYTQPDELIEGLKQLNTIKTDYASRIDAFYDRFCSIENGQASKYIGDMIYNEIMKK</sequence>
<keyword evidence="6" id="KW-0472">Membrane</keyword>
<dbReference type="InterPro" id="IPR007554">
    <property type="entry name" value="Glycerophosphate_synth"/>
</dbReference>
<evidence type="ECO:0000256" key="5">
    <source>
        <dbReference type="ARBA" id="ARBA00022944"/>
    </source>
</evidence>
<dbReference type="Gene3D" id="3.40.50.11820">
    <property type="match status" value="1"/>
</dbReference>
<comment type="similarity">
    <text evidence="2">Belongs to the CDP-glycerol glycerophosphotransferase family.</text>
</comment>
<name>A0AAX0ZE36_STACR</name>
<protein>
    <submittedName>
        <fullName evidence="8">CDP-glycerol:glycerophosphate glycerophosphotransferase</fullName>
    </submittedName>
</protein>
<dbReference type="InterPro" id="IPR043149">
    <property type="entry name" value="TagF_N"/>
</dbReference>
<keyword evidence="10" id="KW-1185">Reference proteome</keyword>
<dbReference type="GO" id="GO:0005886">
    <property type="term" value="C:plasma membrane"/>
    <property type="evidence" value="ECO:0007669"/>
    <property type="project" value="UniProtKB-SubCell"/>
</dbReference>
<evidence type="ECO:0000256" key="4">
    <source>
        <dbReference type="ARBA" id="ARBA00022679"/>
    </source>
</evidence>
<keyword evidence="5" id="KW-0777">Teichoic acid biosynthesis</keyword>
<dbReference type="Proteomes" id="UP000242144">
    <property type="component" value="Unassembled WGS sequence"/>
</dbReference>
<dbReference type="Gene3D" id="3.90.550.10">
    <property type="entry name" value="Spore Coat Polysaccharide Biosynthesis Protein SpsA, Chain A"/>
    <property type="match status" value="1"/>
</dbReference>
<dbReference type="CDD" id="cd00761">
    <property type="entry name" value="Glyco_tranf_GTA_type"/>
    <property type="match status" value="1"/>
</dbReference>
<dbReference type="Pfam" id="PF04464">
    <property type="entry name" value="Glyphos_transf"/>
    <property type="match status" value="1"/>
</dbReference>
<dbReference type="PANTHER" id="PTHR37316">
    <property type="entry name" value="TEICHOIC ACID GLYCEROL-PHOSPHATE PRIMASE"/>
    <property type="match status" value="1"/>
</dbReference>
<dbReference type="PANTHER" id="PTHR37316:SF3">
    <property type="entry name" value="TEICHOIC ACID GLYCEROL-PHOSPHATE TRANSFERASE"/>
    <property type="match status" value="1"/>
</dbReference>
<dbReference type="Gene3D" id="3.40.50.12580">
    <property type="match status" value="1"/>
</dbReference>
<dbReference type="EMBL" id="PZAO01000017">
    <property type="protein sequence ID" value="PTG69324.1"/>
    <property type="molecule type" value="Genomic_DNA"/>
</dbReference>
<organism evidence="8 11">
    <name type="scientific">Staphylococcus chromogenes</name>
    <name type="common">Staphylococcus hyicus subsp. chromogenes</name>
    <dbReference type="NCBI Taxonomy" id="46126"/>
    <lineage>
        <taxon>Bacteria</taxon>
        <taxon>Bacillati</taxon>
        <taxon>Bacillota</taxon>
        <taxon>Bacilli</taxon>
        <taxon>Bacillales</taxon>
        <taxon>Staphylococcaceae</taxon>
        <taxon>Staphylococcus</taxon>
    </lineage>
</organism>
<evidence type="ECO:0000259" key="7">
    <source>
        <dbReference type="Pfam" id="PF00535"/>
    </source>
</evidence>
<evidence type="ECO:0000313" key="9">
    <source>
        <dbReference type="EMBL" id="PTG69324.1"/>
    </source>
</evidence>
<evidence type="ECO:0000256" key="1">
    <source>
        <dbReference type="ARBA" id="ARBA00004202"/>
    </source>
</evidence>
<feature type="domain" description="Glycosyltransferase 2-like" evidence="7">
    <location>
        <begin position="6"/>
        <end position="166"/>
    </location>
</feature>
<dbReference type="Pfam" id="PF00535">
    <property type="entry name" value="Glycos_transf_2"/>
    <property type="match status" value="1"/>
</dbReference>
<dbReference type="AlphaFoldDB" id="A0AAX0ZE36"/>
<dbReference type="EMBL" id="PZCM01000013">
    <property type="protein sequence ID" value="PTG26194.1"/>
    <property type="molecule type" value="Genomic_DNA"/>
</dbReference>